<reference evidence="1 2" key="1">
    <citation type="submission" date="2023-04" db="EMBL/GenBank/DDBJ databases">
        <title>Bacteria Genome Submission.</title>
        <authorList>
            <person name="Isaac P."/>
        </authorList>
    </citation>
    <scope>NUCLEOTIDE SEQUENCE [LARGE SCALE GENOMIC DNA]</scope>
    <source>
        <strain evidence="1 2">SampleS7P1</strain>
        <plasmid evidence="1 2">unnamed3</plasmid>
    </source>
</reference>
<geneLocation type="plasmid" evidence="1 2">
    <name>unnamed3</name>
</geneLocation>
<proteinExistence type="predicted"/>
<dbReference type="Proteomes" id="UP001239169">
    <property type="component" value="Plasmid unnamed3"/>
</dbReference>
<accession>A0ABY8R7G9</accession>
<protein>
    <recommendedName>
        <fullName evidence="3">DNA-binding protein</fullName>
    </recommendedName>
</protein>
<evidence type="ECO:0008006" key="3">
    <source>
        <dbReference type="Google" id="ProtNLM"/>
    </source>
</evidence>
<evidence type="ECO:0000313" key="1">
    <source>
        <dbReference type="EMBL" id="WGX77510.1"/>
    </source>
</evidence>
<dbReference type="EMBL" id="CP124688">
    <property type="protein sequence ID" value="WGX77510.1"/>
    <property type="molecule type" value="Genomic_DNA"/>
</dbReference>
<name>A0ABY8R7G9_PARBF</name>
<evidence type="ECO:0000313" key="2">
    <source>
        <dbReference type="Proteomes" id="UP001239169"/>
    </source>
</evidence>
<organism evidence="1 2">
    <name type="scientific">Paraclostridium bifermentans</name>
    <name type="common">Clostridium bifermentans</name>
    <dbReference type="NCBI Taxonomy" id="1490"/>
    <lineage>
        <taxon>Bacteria</taxon>
        <taxon>Bacillati</taxon>
        <taxon>Bacillota</taxon>
        <taxon>Clostridia</taxon>
        <taxon>Peptostreptococcales</taxon>
        <taxon>Peptostreptococcaceae</taxon>
        <taxon>Paraclostridium</taxon>
    </lineage>
</organism>
<keyword evidence="2" id="KW-1185">Reference proteome</keyword>
<gene>
    <name evidence="1" type="ORF">QJS64_20080</name>
</gene>
<keyword evidence="1" id="KW-0614">Plasmid</keyword>
<sequence length="186" mass="22044">MENKKDWSYDKKIDYIISLQEKDLSRKEIAEKMSYTRVDTLDRFMKKHGYQKLNGKFILTVDNPSTKPNSNSLISSNYDPFIINSNQIFNNYEIQEKLLNIVKNYDKLIHLLNKFESSEDNCPIDVIEVTTGLQIDFNKSEVIKTTIRLDKDVWNDFSDLCKNKYSHLNKHDLISKSFLEFIDKYH</sequence>